<dbReference type="Gene3D" id="3.40.630.10">
    <property type="entry name" value="Zn peptidases"/>
    <property type="match status" value="1"/>
</dbReference>
<sequence>MTSNHPARSRRRPAPASSPEQPLLMLPPGRPGEPNKDATVPCRPCSAPCSRQEQDEQEQDSFSFCKFQRIADINAWLARLADAHPGAAQVVDGGRSFEGRPIRGVRLFPGHDKPRVLIEAGMHAQEWITTSTACWVVDRLLRGCSAPASPSPSPCWRQEVAERFEWHVFPNVNPDGYEYSFLTVEHHTDSREQTTWNFF</sequence>
<dbReference type="Pfam" id="PF00246">
    <property type="entry name" value="Peptidase_M14"/>
    <property type="match status" value="1"/>
</dbReference>
<comment type="cofactor">
    <cofactor evidence="1">
        <name>Zn(2+)</name>
        <dbReference type="ChEBI" id="CHEBI:29105"/>
    </cofactor>
</comment>
<evidence type="ECO:0000256" key="1">
    <source>
        <dbReference type="ARBA" id="ARBA00001947"/>
    </source>
</evidence>
<evidence type="ECO:0000256" key="6">
    <source>
        <dbReference type="SAM" id="MobiDB-lite"/>
    </source>
</evidence>
<dbReference type="InterPro" id="IPR000834">
    <property type="entry name" value="Peptidase_M14"/>
</dbReference>
<reference evidence="8" key="2">
    <citation type="journal article" date="2023" name="BMC Genomics">
        <title>Pest status, molecular evolution, and epigenetic factors derived from the genome assembly of Frankliniella fusca, a thysanopteran phytovirus vector.</title>
        <authorList>
            <person name="Catto M.A."/>
            <person name="Labadie P.E."/>
            <person name="Jacobson A.L."/>
            <person name="Kennedy G.G."/>
            <person name="Srinivasan R."/>
            <person name="Hunt B.G."/>
        </authorList>
    </citation>
    <scope>NUCLEOTIDE SEQUENCE</scope>
    <source>
        <strain evidence="8">PL_HMW_Pooled</strain>
    </source>
</reference>
<dbReference type="PANTHER" id="PTHR11705:SF153">
    <property type="entry name" value="ZINC CARBOXYPEPTIDASE A 1-LIKE PROTEIN"/>
    <property type="match status" value="1"/>
</dbReference>
<evidence type="ECO:0000313" key="8">
    <source>
        <dbReference type="EMBL" id="KAK3907701.1"/>
    </source>
</evidence>
<evidence type="ECO:0000256" key="5">
    <source>
        <dbReference type="PROSITE-ProRule" id="PRU01379"/>
    </source>
</evidence>
<accession>A0AAE1L5H2</accession>
<dbReference type="GO" id="GO:0004181">
    <property type="term" value="F:metallocarboxypeptidase activity"/>
    <property type="evidence" value="ECO:0007669"/>
    <property type="project" value="InterPro"/>
</dbReference>
<dbReference type="PROSITE" id="PS52035">
    <property type="entry name" value="PEPTIDASE_M14"/>
    <property type="match status" value="1"/>
</dbReference>
<protein>
    <submittedName>
        <fullName evidence="8">Zinc carboxypeptidase A 1</fullName>
    </submittedName>
</protein>
<comment type="caution">
    <text evidence="8">The sequence shown here is derived from an EMBL/GenBank/DDBJ whole genome shotgun (WGS) entry which is preliminary data.</text>
</comment>
<evidence type="ECO:0000256" key="2">
    <source>
        <dbReference type="ARBA" id="ARBA00005988"/>
    </source>
</evidence>
<evidence type="ECO:0000313" key="9">
    <source>
        <dbReference type="Proteomes" id="UP001219518"/>
    </source>
</evidence>
<dbReference type="InterPro" id="IPR057246">
    <property type="entry name" value="CARBOXYPEPT_ZN_1"/>
</dbReference>
<dbReference type="GO" id="GO:0005615">
    <property type="term" value="C:extracellular space"/>
    <property type="evidence" value="ECO:0007669"/>
    <property type="project" value="TreeGrafter"/>
</dbReference>
<reference evidence="8" key="1">
    <citation type="submission" date="2021-07" db="EMBL/GenBank/DDBJ databases">
        <authorList>
            <person name="Catto M.A."/>
            <person name="Jacobson A."/>
            <person name="Kennedy G."/>
            <person name="Labadie P."/>
            <person name="Hunt B.G."/>
            <person name="Srinivasan R."/>
        </authorList>
    </citation>
    <scope>NUCLEOTIDE SEQUENCE</scope>
    <source>
        <strain evidence="8">PL_HMW_Pooled</strain>
        <tissue evidence="8">Head</tissue>
    </source>
</reference>
<feature type="domain" description="Peptidase M14" evidence="7">
    <location>
        <begin position="66"/>
        <end position="199"/>
    </location>
</feature>
<dbReference type="EMBL" id="JAHWGI010000014">
    <property type="protein sequence ID" value="KAK3907701.1"/>
    <property type="molecule type" value="Genomic_DNA"/>
</dbReference>
<keyword evidence="4" id="KW-0862">Zinc</keyword>
<dbReference type="PROSITE" id="PS00132">
    <property type="entry name" value="CARBOXYPEPT_ZN_1"/>
    <property type="match status" value="1"/>
</dbReference>
<feature type="region of interest" description="Disordered" evidence="6">
    <location>
        <begin position="1"/>
        <end position="53"/>
    </location>
</feature>
<dbReference type="AlphaFoldDB" id="A0AAE1L5H2"/>
<dbReference type="GO" id="GO:0006508">
    <property type="term" value="P:proteolysis"/>
    <property type="evidence" value="ECO:0007669"/>
    <property type="project" value="InterPro"/>
</dbReference>
<keyword evidence="8" id="KW-0378">Hydrolase</keyword>
<evidence type="ECO:0000256" key="3">
    <source>
        <dbReference type="ARBA" id="ARBA00022723"/>
    </source>
</evidence>
<keyword evidence="8" id="KW-0121">Carboxypeptidase</keyword>
<dbReference type="GO" id="GO:0008270">
    <property type="term" value="F:zinc ion binding"/>
    <property type="evidence" value="ECO:0007669"/>
    <property type="project" value="InterPro"/>
</dbReference>
<comment type="similarity">
    <text evidence="2 5">Belongs to the peptidase M14 family.</text>
</comment>
<comment type="caution">
    <text evidence="5">Lacks conserved residue(s) required for the propagation of feature annotation.</text>
</comment>
<name>A0AAE1L5H2_9NEOP</name>
<evidence type="ECO:0000259" key="7">
    <source>
        <dbReference type="PROSITE" id="PS52035"/>
    </source>
</evidence>
<dbReference type="SUPFAM" id="SSF53187">
    <property type="entry name" value="Zn-dependent exopeptidases"/>
    <property type="match status" value="1"/>
</dbReference>
<evidence type="ECO:0000256" key="4">
    <source>
        <dbReference type="ARBA" id="ARBA00022833"/>
    </source>
</evidence>
<organism evidence="8 9">
    <name type="scientific">Frankliniella fusca</name>
    <dbReference type="NCBI Taxonomy" id="407009"/>
    <lineage>
        <taxon>Eukaryota</taxon>
        <taxon>Metazoa</taxon>
        <taxon>Ecdysozoa</taxon>
        <taxon>Arthropoda</taxon>
        <taxon>Hexapoda</taxon>
        <taxon>Insecta</taxon>
        <taxon>Pterygota</taxon>
        <taxon>Neoptera</taxon>
        <taxon>Paraneoptera</taxon>
        <taxon>Thysanoptera</taxon>
        <taxon>Terebrantia</taxon>
        <taxon>Thripoidea</taxon>
        <taxon>Thripidae</taxon>
        <taxon>Frankliniella</taxon>
    </lineage>
</organism>
<keyword evidence="8" id="KW-0645">Protease</keyword>
<gene>
    <name evidence="8" type="ORF">KUF71_018337</name>
</gene>
<proteinExistence type="inferred from homology"/>
<dbReference type="PANTHER" id="PTHR11705">
    <property type="entry name" value="PROTEASE FAMILY M14 CARBOXYPEPTIDASE A,B"/>
    <property type="match status" value="1"/>
</dbReference>
<keyword evidence="9" id="KW-1185">Reference proteome</keyword>
<dbReference type="Proteomes" id="UP001219518">
    <property type="component" value="Unassembled WGS sequence"/>
</dbReference>
<keyword evidence="3" id="KW-0479">Metal-binding</keyword>